<evidence type="ECO:0000313" key="4">
    <source>
        <dbReference type="EMBL" id="KAI1851789.1"/>
    </source>
</evidence>
<dbReference type="AlphaFoldDB" id="A0A9P9W9B5"/>
<dbReference type="InterPro" id="IPR036864">
    <property type="entry name" value="Zn2-C6_fun-type_DNA-bd_sf"/>
</dbReference>
<dbReference type="PANTHER" id="PTHR37534:SF49">
    <property type="entry name" value="LYSINE BIOSYNTHESIS REGULATORY PROTEIN LYS14"/>
    <property type="match status" value="1"/>
</dbReference>
<keyword evidence="5" id="KW-1185">Reference proteome</keyword>
<proteinExistence type="predicted"/>
<evidence type="ECO:0000256" key="2">
    <source>
        <dbReference type="ARBA" id="ARBA00023242"/>
    </source>
</evidence>
<dbReference type="EMBL" id="JAFIMR010000064">
    <property type="protein sequence ID" value="KAI1851789.1"/>
    <property type="molecule type" value="Genomic_DNA"/>
</dbReference>
<comment type="caution">
    <text evidence="4">The sequence shown here is derived from an EMBL/GenBank/DDBJ whole genome shotgun (WGS) entry which is preliminary data.</text>
</comment>
<gene>
    <name evidence="4" type="ORF">JX265_013146</name>
</gene>
<dbReference type="InterPro" id="IPR001138">
    <property type="entry name" value="Zn2Cys6_DnaBD"/>
</dbReference>
<dbReference type="GO" id="GO:0045944">
    <property type="term" value="P:positive regulation of transcription by RNA polymerase II"/>
    <property type="evidence" value="ECO:0007669"/>
    <property type="project" value="TreeGrafter"/>
</dbReference>
<dbReference type="PROSITE" id="PS00463">
    <property type="entry name" value="ZN2_CY6_FUNGAL_1"/>
    <property type="match status" value="1"/>
</dbReference>
<evidence type="ECO:0000313" key="5">
    <source>
        <dbReference type="Proteomes" id="UP000829685"/>
    </source>
</evidence>
<comment type="subcellular location">
    <subcellularLocation>
        <location evidence="1">Nucleus</location>
    </subcellularLocation>
</comment>
<accession>A0A9P9W9B5</accession>
<feature type="domain" description="Zn(2)-C6 fungal-type" evidence="3">
    <location>
        <begin position="20"/>
        <end position="48"/>
    </location>
</feature>
<dbReference type="SUPFAM" id="SSF57701">
    <property type="entry name" value="Zn2/Cys6 DNA-binding domain"/>
    <property type="match status" value="1"/>
</dbReference>
<reference evidence="4" key="1">
    <citation type="submission" date="2021-03" db="EMBL/GenBank/DDBJ databases">
        <title>Revisited historic fungal species revealed as producer of novel bioactive compounds through whole genome sequencing and comparative genomics.</title>
        <authorList>
            <person name="Vignolle G.A."/>
            <person name="Hochenegger N."/>
            <person name="Mach R.L."/>
            <person name="Mach-Aigner A.R."/>
            <person name="Javad Rahimi M."/>
            <person name="Salim K.A."/>
            <person name="Chan C.M."/>
            <person name="Lim L.B.L."/>
            <person name="Cai F."/>
            <person name="Druzhinina I.S."/>
            <person name="U'Ren J.M."/>
            <person name="Derntl C."/>
        </authorList>
    </citation>
    <scope>NUCLEOTIDE SEQUENCE</scope>
    <source>
        <strain evidence="4">TUCIM 5799</strain>
    </source>
</reference>
<dbReference type="SMART" id="SM00066">
    <property type="entry name" value="GAL4"/>
    <property type="match status" value="1"/>
</dbReference>
<dbReference type="PROSITE" id="PS50048">
    <property type="entry name" value="ZN2_CY6_FUNGAL_2"/>
    <property type="match status" value="1"/>
</dbReference>
<keyword evidence="2" id="KW-0539">Nucleus</keyword>
<evidence type="ECO:0000256" key="1">
    <source>
        <dbReference type="ARBA" id="ARBA00004123"/>
    </source>
</evidence>
<protein>
    <recommendedName>
        <fullName evidence="3">Zn(2)-C6 fungal-type domain-containing protein</fullName>
    </recommendedName>
</protein>
<dbReference type="GO" id="GO:0008270">
    <property type="term" value="F:zinc ion binding"/>
    <property type="evidence" value="ECO:0007669"/>
    <property type="project" value="InterPro"/>
</dbReference>
<name>A0A9P9W9B5_9PEZI</name>
<dbReference type="Proteomes" id="UP000829685">
    <property type="component" value="Unassembled WGS sequence"/>
</dbReference>
<dbReference type="GO" id="GO:0000976">
    <property type="term" value="F:transcription cis-regulatory region binding"/>
    <property type="evidence" value="ECO:0007669"/>
    <property type="project" value="TreeGrafter"/>
</dbReference>
<dbReference type="PANTHER" id="PTHR37534">
    <property type="entry name" value="TRANSCRIPTIONAL ACTIVATOR PROTEIN UGA3"/>
    <property type="match status" value="1"/>
</dbReference>
<dbReference type="GO" id="GO:0000981">
    <property type="term" value="F:DNA-binding transcription factor activity, RNA polymerase II-specific"/>
    <property type="evidence" value="ECO:0007669"/>
    <property type="project" value="InterPro"/>
</dbReference>
<dbReference type="CDD" id="cd00067">
    <property type="entry name" value="GAL4"/>
    <property type="match status" value="1"/>
</dbReference>
<dbReference type="Pfam" id="PF00172">
    <property type="entry name" value="Zn_clus"/>
    <property type="match status" value="1"/>
</dbReference>
<dbReference type="InterPro" id="IPR021858">
    <property type="entry name" value="Fun_TF"/>
</dbReference>
<dbReference type="Gene3D" id="4.10.240.10">
    <property type="entry name" value="Zn(2)-C6 fungal-type DNA-binding domain"/>
    <property type="match status" value="1"/>
</dbReference>
<sequence>MPGRKRSDRSGPIHRRARTGCKTCRARKVKCDEAKPTCRNCSTRGIACDNGVQLKWHEEFQSRGVAFGREGVWTKDPDRLPGPGSPSWTVSAPVNRLCLPIIGPQHFLNTTYSDFDPRHASLHEASPGLKDVLEESSSKAIILAPVKSIPGRPVIPRALSPFSSLGDLDTGLLEYYLKRLCPLTTSSRICPSPFADLIQPLCTTSGQEDVMRALMAFSARHRSITDPRWSETAMALKGGVLVSLQKRLSSPDSASLGAVFSHVLIIMMFLCLYEIVDKCDHRWVIHLRASQDIIRRCRALGFTHAQGDAGGLAAFAERFFAFQDAISRTACGDAPLFGVDYWDNLTNKTEVDSWMGCSPELAGILCDITELGRSKSTETIPSATFFETADVLERRIHSLAATTRVPNDDELMLSAELKRLSASLYLHCVLYDASPSTPLVARLVKDILERIHQLLRTGSARALAFPVFVAAVELDATDDVLIYDYASGESIHGRRLILEALDAMATHSLSNVTRTRAVIQKVWRLRDMDMNDGFSQQEAREVKSEHRANDWTTFVGPNSSYISLA</sequence>
<dbReference type="GO" id="GO:0005634">
    <property type="term" value="C:nucleus"/>
    <property type="evidence" value="ECO:0007669"/>
    <property type="project" value="UniProtKB-SubCell"/>
</dbReference>
<dbReference type="Pfam" id="PF11951">
    <property type="entry name" value="Fungal_trans_2"/>
    <property type="match status" value="1"/>
</dbReference>
<organism evidence="4 5">
    <name type="scientific">Neoarthrinium moseri</name>
    <dbReference type="NCBI Taxonomy" id="1658444"/>
    <lineage>
        <taxon>Eukaryota</taxon>
        <taxon>Fungi</taxon>
        <taxon>Dikarya</taxon>
        <taxon>Ascomycota</taxon>
        <taxon>Pezizomycotina</taxon>
        <taxon>Sordariomycetes</taxon>
        <taxon>Xylariomycetidae</taxon>
        <taxon>Amphisphaeriales</taxon>
        <taxon>Apiosporaceae</taxon>
        <taxon>Neoarthrinium</taxon>
    </lineage>
</organism>
<evidence type="ECO:0000259" key="3">
    <source>
        <dbReference type="PROSITE" id="PS50048"/>
    </source>
</evidence>